<evidence type="ECO:0000259" key="1">
    <source>
        <dbReference type="SMART" id="SM00849"/>
    </source>
</evidence>
<proteinExistence type="predicted"/>
<sequence>MALENNALANNVKITKLKYGHTKCYLLHGTSKSLLIDTDWSGKLPAFYHALGEKNLRAQDINYLLITHYHPDHMGIAANLMHIGIKLIVMDCQQNYIHQSDHIFYKDNDSSFQPIDDQKVKVIKINQSPEFLASCGIPGAIISTPGHTNDSISLILDNGDAFVGDLYPQNQVPLYNNPVLTNSWQKLQDNGASLIHFAHYADESITSNR</sequence>
<evidence type="ECO:0000313" key="3">
    <source>
        <dbReference type="Proteomes" id="UP000192353"/>
    </source>
</evidence>
<dbReference type="SUPFAM" id="SSF56281">
    <property type="entry name" value="Metallo-hydrolase/oxidoreductase"/>
    <property type="match status" value="1"/>
</dbReference>
<dbReference type="Pfam" id="PF00753">
    <property type="entry name" value="Lactamase_B"/>
    <property type="match status" value="1"/>
</dbReference>
<dbReference type="PANTHER" id="PTHR42951">
    <property type="entry name" value="METALLO-BETA-LACTAMASE DOMAIN-CONTAINING"/>
    <property type="match status" value="1"/>
</dbReference>
<dbReference type="InterPro" id="IPR001279">
    <property type="entry name" value="Metallo-B-lactamas"/>
</dbReference>
<organism evidence="2 3">
    <name type="scientific">Ligilactobacillus salivarius</name>
    <dbReference type="NCBI Taxonomy" id="1624"/>
    <lineage>
        <taxon>Bacteria</taxon>
        <taxon>Bacillati</taxon>
        <taxon>Bacillota</taxon>
        <taxon>Bacilli</taxon>
        <taxon>Lactobacillales</taxon>
        <taxon>Lactobacillaceae</taxon>
        <taxon>Ligilactobacillus</taxon>
    </lineage>
</organism>
<dbReference type="Gene3D" id="3.60.15.10">
    <property type="entry name" value="Ribonuclease Z/Hydroxyacylglutathione hydrolase-like"/>
    <property type="match status" value="1"/>
</dbReference>
<comment type="caution">
    <text evidence="2">The sequence shown here is derived from an EMBL/GenBank/DDBJ whole genome shotgun (WGS) entry which is preliminary data.</text>
</comment>
<dbReference type="AlphaFoldDB" id="A0A1V9TRL2"/>
<dbReference type="RefSeq" id="WP_081516140.1">
    <property type="nucleotide sequence ID" value="NZ_NBDZ01000031.1"/>
</dbReference>
<dbReference type="Proteomes" id="UP000192353">
    <property type="component" value="Unassembled WGS sequence"/>
</dbReference>
<dbReference type="EMBL" id="NBEY01000091">
    <property type="protein sequence ID" value="OQR23962.1"/>
    <property type="molecule type" value="Genomic_DNA"/>
</dbReference>
<name>A0A1V9TRL2_9LACO</name>
<dbReference type="PANTHER" id="PTHR42951:SF4">
    <property type="entry name" value="ACYL-COENZYME A THIOESTERASE MBLAC2"/>
    <property type="match status" value="1"/>
</dbReference>
<protein>
    <recommendedName>
        <fullName evidence="1">Metallo-beta-lactamase domain-containing protein</fullName>
    </recommendedName>
</protein>
<accession>A0A1V9TRL2</accession>
<dbReference type="InterPro" id="IPR036866">
    <property type="entry name" value="RibonucZ/Hydroxyglut_hydro"/>
</dbReference>
<feature type="domain" description="Metallo-beta-lactamase" evidence="1">
    <location>
        <begin position="21"/>
        <end position="199"/>
    </location>
</feature>
<dbReference type="InterPro" id="IPR050855">
    <property type="entry name" value="NDM-1-like"/>
</dbReference>
<gene>
    <name evidence="2" type="ORF">B6U37_10405</name>
</gene>
<evidence type="ECO:0000313" key="2">
    <source>
        <dbReference type="EMBL" id="OQR23962.1"/>
    </source>
</evidence>
<reference evidence="2 3" key="1">
    <citation type="submission" date="2017-03" db="EMBL/GenBank/DDBJ databases">
        <title>Phylogenomics and comparative genomics of Lactobacillus salivarius, a mammalian gut commensal.</title>
        <authorList>
            <person name="Harris H.M."/>
        </authorList>
    </citation>
    <scope>NUCLEOTIDE SEQUENCE [LARGE SCALE GENOMIC DNA]</scope>
    <source>
        <strain evidence="2 3">AH4231</strain>
    </source>
</reference>
<dbReference type="SMART" id="SM00849">
    <property type="entry name" value="Lactamase_B"/>
    <property type="match status" value="1"/>
</dbReference>